<gene>
    <name evidence="3" type="ORF">BTUL_0343g00010</name>
</gene>
<dbReference type="Gene3D" id="3.90.226.10">
    <property type="entry name" value="2-enoyl-CoA Hydratase, Chain A, domain 1"/>
    <property type="match status" value="1"/>
</dbReference>
<dbReference type="GO" id="GO:0005739">
    <property type="term" value="C:mitochondrion"/>
    <property type="evidence" value="ECO:0007669"/>
    <property type="project" value="TreeGrafter"/>
</dbReference>
<evidence type="ECO:0000313" key="4">
    <source>
        <dbReference type="Proteomes" id="UP000297777"/>
    </source>
</evidence>
<protein>
    <recommendedName>
        <fullName evidence="5">Enoyl-CoA hydratase</fullName>
    </recommendedName>
</protein>
<dbReference type="InterPro" id="IPR018376">
    <property type="entry name" value="Enoyl-CoA_hyd/isom_CS"/>
</dbReference>
<name>A0A4Z1E8G3_9HELO</name>
<dbReference type="PANTHER" id="PTHR11941:SF68">
    <property type="entry name" value="CARNITINYL-COA DEHYDRATASE"/>
    <property type="match status" value="1"/>
</dbReference>
<dbReference type="InterPro" id="IPR029045">
    <property type="entry name" value="ClpP/crotonase-like_dom_sf"/>
</dbReference>
<evidence type="ECO:0000256" key="2">
    <source>
        <dbReference type="RuleBase" id="RU003707"/>
    </source>
</evidence>
<keyword evidence="4" id="KW-1185">Reference proteome</keyword>
<accession>A0A4Z1E8G3</accession>
<comment type="similarity">
    <text evidence="1 2">Belongs to the enoyl-CoA hydratase/isomerase family.</text>
</comment>
<evidence type="ECO:0000256" key="1">
    <source>
        <dbReference type="ARBA" id="ARBA00005254"/>
    </source>
</evidence>
<dbReference type="CDD" id="cd06558">
    <property type="entry name" value="crotonase-like"/>
    <property type="match status" value="1"/>
</dbReference>
<reference evidence="3 4" key="1">
    <citation type="submission" date="2017-12" db="EMBL/GenBank/DDBJ databases">
        <title>Comparative genomics of Botrytis spp.</title>
        <authorList>
            <person name="Valero-Jimenez C.A."/>
            <person name="Tapia P."/>
            <person name="Veloso J."/>
            <person name="Silva-Moreno E."/>
            <person name="Staats M."/>
            <person name="Valdes J.H."/>
            <person name="Van Kan J.A.L."/>
        </authorList>
    </citation>
    <scope>NUCLEOTIDE SEQUENCE [LARGE SCALE GENOMIC DNA]</scope>
    <source>
        <strain evidence="3 4">Bt9001</strain>
    </source>
</reference>
<dbReference type="PROSITE" id="PS00166">
    <property type="entry name" value="ENOYL_COA_HYDRATASE"/>
    <property type="match status" value="1"/>
</dbReference>
<dbReference type="AlphaFoldDB" id="A0A4Z1E8G3"/>
<dbReference type="EMBL" id="PQXH01000341">
    <property type="protein sequence ID" value="TGO07032.1"/>
    <property type="molecule type" value="Genomic_DNA"/>
</dbReference>
<dbReference type="Proteomes" id="UP000297777">
    <property type="component" value="Unassembled WGS sequence"/>
</dbReference>
<dbReference type="Pfam" id="PF00378">
    <property type="entry name" value="ECH_1"/>
    <property type="match status" value="1"/>
</dbReference>
<organism evidence="3 4">
    <name type="scientific">Botrytis tulipae</name>
    <dbReference type="NCBI Taxonomy" id="87230"/>
    <lineage>
        <taxon>Eukaryota</taxon>
        <taxon>Fungi</taxon>
        <taxon>Dikarya</taxon>
        <taxon>Ascomycota</taxon>
        <taxon>Pezizomycotina</taxon>
        <taxon>Leotiomycetes</taxon>
        <taxon>Helotiales</taxon>
        <taxon>Sclerotiniaceae</taxon>
        <taxon>Botrytis</taxon>
    </lineage>
</organism>
<dbReference type="OrthoDB" id="2139957at2759"/>
<dbReference type="SUPFAM" id="SSF52096">
    <property type="entry name" value="ClpP/crotonase"/>
    <property type="match status" value="1"/>
</dbReference>
<proteinExistence type="inferred from homology"/>
<dbReference type="PANTHER" id="PTHR11941">
    <property type="entry name" value="ENOYL-COA HYDRATASE-RELATED"/>
    <property type="match status" value="1"/>
</dbReference>
<evidence type="ECO:0000313" key="3">
    <source>
        <dbReference type="EMBL" id="TGO07032.1"/>
    </source>
</evidence>
<dbReference type="InterPro" id="IPR001753">
    <property type="entry name" value="Enoyl-CoA_hydra/iso"/>
</dbReference>
<evidence type="ECO:0008006" key="5">
    <source>
        <dbReference type="Google" id="ProtNLM"/>
    </source>
</evidence>
<dbReference type="GO" id="GO:0006635">
    <property type="term" value="P:fatty acid beta-oxidation"/>
    <property type="evidence" value="ECO:0007669"/>
    <property type="project" value="TreeGrafter"/>
</dbReference>
<comment type="caution">
    <text evidence="3">The sequence shown here is derived from an EMBL/GenBank/DDBJ whole genome shotgun (WGS) entry which is preliminary data.</text>
</comment>
<sequence length="277" mass="29834">MTLKSRPPPLKHFLLSFPQTRVLLVTINRPEKRNSLPAEASWEAHGLFNWFDSEPSLLVAVVTGAGDKAFCAGKDLKEQNSVEGEELTALERAIFTHPPTGFMGLSQRKGIKPVLAAVNGFALGGGFEISLNCDIVVASSTAEFGLPEAGLGRYAAAGGLPRLIRTCGMQIASELAMTCRRLSAQEALSLRLINKISQTPASVVEECLAIAAQIASLPFDAIIMTRQGLREAWEVGSVQYATSRISEQFASQVRAGENSKIGLDAFVRKVKPQWGPL</sequence>
<dbReference type="GO" id="GO:0003824">
    <property type="term" value="F:catalytic activity"/>
    <property type="evidence" value="ECO:0007669"/>
    <property type="project" value="InterPro"/>
</dbReference>